<dbReference type="EMBL" id="LS483452">
    <property type="protein sequence ID" value="SQH74813.1"/>
    <property type="molecule type" value="Genomic_DNA"/>
</dbReference>
<accession>A0A330LW31</accession>
<protein>
    <submittedName>
        <fullName evidence="1">Uncharacterized protein</fullName>
    </submittedName>
</protein>
<dbReference type="KEGG" id="sbk:SHEWBE_0836"/>
<gene>
    <name evidence="1" type="ORF">SHEWBE_0280</name>
    <name evidence="2" type="ORF">SHEWBE_0836</name>
    <name evidence="3" type="ORF">SHEWBE_4060</name>
</gene>
<evidence type="ECO:0000313" key="3">
    <source>
        <dbReference type="EMBL" id="SQH78020.1"/>
    </source>
</evidence>
<dbReference type="KEGG" id="sbk:SHEWBE_0280"/>
<evidence type="ECO:0000313" key="1">
    <source>
        <dbReference type="EMBL" id="SQH74272.1"/>
    </source>
</evidence>
<organism evidence="1 4">
    <name type="scientific">Shewanella benthica</name>
    <dbReference type="NCBI Taxonomy" id="43661"/>
    <lineage>
        <taxon>Bacteria</taxon>
        <taxon>Pseudomonadati</taxon>
        <taxon>Pseudomonadota</taxon>
        <taxon>Gammaproteobacteria</taxon>
        <taxon>Alteromonadales</taxon>
        <taxon>Shewanellaceae</taxon>
        <taxon>Shewanella</taxon>
    </lineage>
</organism>
<dbReference type="Proteomes" id="UP000250123">
    <property type="component" value="Chromosome SHEWBE"/>
</dbReference>
<reference evidence="4" key="2">
    <citation type="submission" date="2018-06" db="EMBL/GenBank/DDBJ databases">
        <authorList>
            <person name="Cea G.-C."/>
            <person name="William W."/>
        </authorList>
    </citation>
    <scope>NUCLEOTIDE SEQUENCE [LARGE SCALE GENOMIC DNA]</scope>
    <source>
        <strain evidence="4">DB21MT-2</strain>
    </source>
</reference>
<evidence type="ECO:0000313" key="2">
    <source>
        <dbReference type="EMBL" id="SQH74813.1"/>
    </source>
</evidence>
<dbReference type="EMBL" id="LS483452">
    <property type="protein sequence ID" value="SQH78020.1"/>
    <property type="molecule type" value="Genomic_DNA"/>
</dbReference>
<dbReference type="AlphaFoldDB" id="A0A330LW31"/>
<name>A0A330LW31_9GAMM</name>
<sequence length="43" mass="5108">MKTKKLFFTNPKVNEAYIFCFFEFTLLARESKQVETKVAMVTQ</sequence>
<proteinExistence type="predicted"/>
<evidence type="ECO:0000313" key="4">
    <source>
        <dbReference type="Proteomes" id="UP000250123"/>
    </source>
</evidence>
<reference evidence="1" key="1">
    <citation type="submission" date="2018-06" db="EMBL/GenBank/DDBJ databases">
        <authorList>
            <person name="Zhirakovskaya E."/>
        </authorList>
    </citation>
    <scope>NUCLEOTIDE SEQUENCE [LARGE SCALE GENOMIC DNA]</scope>
    <source>
        <strain evidence="1">DB21MT-2</strain>
    </source>
</reference>
<dbReference type="EMBL" id="LS483452">
    <property type="protein sequence ID" value="SQH74272.1"/>
    <property type="molecule type" value="Genomic_DNA"/>
</dbReference>
<dbReference type="KEGG" id="sbk:SHEWBE_4060"/>